<organism evidence="2 3">
    <name type="scientific">Paenibacillus chondroitinus</name>
    <dbReference type="NCBI Taxonomy" id="59842"/>
    <lineage>
        <taxon>Bacteria</taxon>
        <taxon>Bacillati</taxon>
        <taxon>Bacillota</taxon>
        <taxon>Bacilli</taxon>
        <taxon>Bacillales</taxon>
        <taxon>Paenibacillaceae</taxon>
        <taxon>Paenibacillus</taxon>
    </lineage>
</organism>
<keyword evidence="3" id="KW-1185">Reference proteome</keyword>
<comment type="caution">
    <text evidence="2">The sequence shown here is derived from an EMBL/GenBank/DDBJ whole genome shotgun (WGS) entry which is preliminary data.</text>
</comment>
<name>A0ABU6D5H6_9BACL</name>
<dbReference type="Proteomes" id="UP001355653">
    <property type="component" value="Unassembled WGS sequence"/>
</dbReference>
<feature type="transmembrane region" description="Helical" evidence="1">
    <location>
        <begin position="59"/>
        <end position="76"/>
    </location>
</feature>
<keyword evidence="1" id="KW-0812">Transmembrane</keyword>
<feature type="transmembrane region" description="Helical" evidence="1">
    <location>
        <begin position="96"/>
        <end position="118"/>
    </location>
</feature>
<evidence type="ECO:0000313" key="3">
    <source>
        <dbReference type="Proteomes" id="UP001355653"/>
    </source>
</evidence>
<dbReference type="EMBL" id="JAROBY010000004">
    <property type="protein sequence ID" value="MEB4792695.1"/>
    <property type="molecule type" value="Genomic_DNA"/>
</dbReference>
<feature type="transmembrane region" description="Helical" evidence="1">
    <location>
        <begin position="159"/>
        <end position="180"/>
    </location>
</feature>
<reference evidence="2 3" key="1">
    <citation type="submission" date="2023-03" db="EMBL/GenBank/DDBJ databases">
        <title>Bacillus Genome Sequencing.</title>
        <authorList>
            <person name="Dunlap C."/>
        </authorList>
    </citation>
    <scope>NUCLEOTIDE SEQUENCE [LARGE SCALE GENOMIC DNA]</scope>
    <source>
        <strain evidence="2 3">NRS-1351</strain>
    </source>
</reference>
<keyword evidence="1" id="KW-0472">Membrane</keyword>
<feature type="transmembrane region" description="Helical" evidence="1">
    <location>
        <begin position="34"/>
        <end position="54"/>
    </location>
</feature>
<evidence type="ECO:0000313" key="2">
    <source>
        <dbReference type="EMBL" id="MEB4792695.1"/>
    </source>
</evidence>
<dbReference type="RefSeq" id="WP_127452069.1">
    <property type="nucleotide sequence ID" value="NZ_JAROBY010000004.1"/>
</dbReference>
<keyword evidence="1" id="KW-1133">Transmembrane helix</keyword>
<proteinExistence type="predicted"/>
<protein>
    <submittedName>
        <fullName evidence="2">Uncharacterized protein</fullName>
    </submittedName>
</protein>
<gene>
    <name evidence="2" type="ORF">P5G65_02210</name>
</gene>
<sequence>MDFKQYWNQILEKQEELNSQLSSYWSSFSDMGNWQFWVVTSLLVVPLLLVFFIVDRKRIFEIFFFGYTVHMIWTYIDIALGRTGHFTHKYFLTPVLPNALNITVSVLPVGFLLLYQYCTNKNKNFYLYTLLLSAMFAFGFATIEKYMGFVEFRKGTNQFHLFIIDVGIAYIAYWFTRLLLKVREKNNNWNRELNINNPFKKKAR</sequence>
<evidence type="ECO:0000256" key="1">
    <source>
        <dbReference type="SAM" id="Phobius"/>
    </source>
</evidence>
<accession>A0ABU6D5H6</accession>
<feature type="transmembrane region" description="Helical" evidence="1">
    <location>
        <begin position="125"/>
        <end position="147"/>
    </location>
</feature>